<dbReference type="InterPro" id="IPR015422">
    <property type="entry name" value="PyrdxlP-dep_Trfase_small"/>
</dbReference>
<dbReference type="STRING" id="145854.GA0074692_1907"/>
<keyword evidence="10" id="KW-0503">Monooxygenase</keyword>
<dbReference type="Pfam" id="PF00550">
    <property type="entry name" value="PP-binding"/>
    <property type="match status" value="3"/>
</dbReference>
<dbReference type="Gene3D" id="3.30.559.10">
    <property type="entry name" value="Chloramphenicol acetyltransferase-like domain"/>
    <property type="match status" value="1"/>
</dbReference>
<feature type="region of interest" description="Disordered" evidence="7">
    <location>
        <begin position="1847"/>
        <end position="1866"/>
    </location>
</feature>
<dbReference type="InterPro" id="IPR018201">
    <property type="entry name" value="Ketoacyl_synth_AS"/>
</dbReference>
<dbReference type="Pfam" id="PF16197">
    <property type="entry name" value="KAsynt_C_assoc"/>
    <property type="match status" value="1"/>
</dbReference>
<dbReference type="GO" id="GO:0004312">
    <property type="term" value="F:fatty acid synthase activity"/>
    <property type="evidence" value="ECO:0007669"/>
    <property type="project" value="TreeGrafter"/>
</dbReference>
<dbReference type="SMART" id="SM00822">
    <property type="entry name" value="PKS_KR"/>
    <property type="match status" value="1"/>
</dbReference>
<dbReference type="GO" id="GO:0006633">
    <property type="term" value="P:fatty acid biosynthetic process"/>
    <property type="evidence" value="ECO:0007669"/>
    <property type="project" value="InterPro"/>
</dbReference>
<dbReference type="Pfam" id="PF00109">
    <property type="entry name" value="ketoacyl-synt"/>
    <property type="match status" value="1"/>
</dbReference>
<dbReference type="SUPFAM" id="SSF51679">
    <property type="entry name" value="Bacterial luciferase-like"/>
    <property type="match status" value="1"/>
</dbReference>
<dbReference type="Pfam" id="PF00202">
    <property type="entry name" value="Aminotran_3"/>
    <property type="match status" value="1"/>
</dbReference>
<dbReference type="InterPro" id="IPR015424">
    <property type="entry name" value="PyrdxlP-dep_Trfase"/>
</dbReference>
<dbReference type="InterPro" id="IPR016036">
    <property type="entry name" value="Malonyl_transacylase_ACP-bd"/>
</dbReference>
<dbReference type="SUPFAM" id="SSF56801">
    <property type="entry name" value="Acetyl-CoA synthetase-like"/>
    <property type="match status" value="2"/>
</dbReference>
<dbReference type="Gene3D" id="3.40.50.720">
    <property type="entry name" value="NAD(P)-binding Rossmann-like Domain"/>
    <property type="match status" value="1"/>
</dbReference>
<feature type="domain" description="Carrier" evidence="8">
    <location>
        <begin position="2321"/>
        <end position="2399"/>
    </location>
</feature>
<dbReference type="CDD" id="cd00833">
    <property type="entry name" value="PKS"/>
    <property type="match status" value="1"/>
</dbReference>
<dbReference type="CDD" id="cd05930">
    <property type="entry name" value="A_NRPS"/>
    <property type="match status" value="1"/>
</dbReference>
<dbReference type="GO" id="GO:0004315">
    <property type="term" value="F:3-oxoacyl-[acyl-carrier-protein] synthase activity"/>
    <property type="evidence" value="ECO:0007669"/>
    <property type="project" value="InterPro"/>
</dbReference>
<dbReference type="CDD" id="cd19531">
    <property type="entry name" value="LCL_NRPS-like"/>
    <property type="match status" value="1"/>
</dbReference>
<dbReference type="InterPro" id="IPR025110">
    <property type="entry name" value="AMP-bd_C"/>
</dbReference>
<organism evidence="10 11">
    <name type="scientific">Micromonospora pallida</name>
    <dbReference type="NCBI Taxonomy" id="145854"/>
    <lineage>
        <taxon>Bacteria</taxon>
        <taxon>Bacillati</taxon>
        <taxon>Actinomycetota</taxon>
        <taxon>Actinomycetes</taxon>
        <taxon>Micromonosporales</taxon>
        <taxon>Micromonosporaceae</taxon>
        <taxon>Micromonospora</taxon>
    </lineage>
</organism>
<feature type="region of interest" description="Disordered" evidence="7">
    <location>
        <begin position="3519"/>
        <end position="3553"/>
    </location>
</feature>
<dbReference type="InterPro" id="IPR050091">
    <property type="entry name" value="PKS_NRPS_Biosynth_Enz"/>
</dbReference>
<dbReference type="Gene3D" id="3.40.47.10">
    <property type="match status" value="1"/>
</dbReference>
<dbReference type="PROSITE" id="PS00012">
    <property type="entry name" value="PHOSPHOPANTETHEINE"/>
    <property type="match status" value="1"/>
</dbReference>
<dbReference type="InterPro" id="IPR036736">
    <property type="entry name" value="ACP-like_sf"/>
</dbReference>
<dbReference type="InterPro" id="IPR016039">
    <property type="entry name" value="Thiolase-like"/>
</dbReference>
<evidence type="ECO:0000256" key="7">
    <source>
        <dbReference type="SAM" id="MobiDB-lite"/>
    </source>
</evidence>
<dbReference type="InterPro" id="IPR010071">
    <property type="entry name" value="AA_adenyl_dom"/>
</dbReference>
<dbReference type="Gene3D" id="3.40.366.10">
    <property type="entry name" value="Malonyl-Coenzyme A Acyl Carrier Protein, domain 2"/>
    <property type="match status" value="1"/>
</dbReference>
<dbReference type="Pfam" id="PF00501">
    <property type="entry name" value="AMP-binding"/>
    <property type="match status" value="2"/>
</dbReference>
<dbReference type="SUPFAM" id="SSF51735">
    <property type="entry name" value="NAD(P)-binding Rossmann-fold domains"/>
    <property type="match status" value="2"/>
</dbReference>
<dbReference type="SUPFAM" id="SSF52777">
    <property type="entry name" value="CoA-dependent acyltransferases"/>
    <property type="match status" value="2"/>
</dbReference>
<dbReference type="GO" id="GO:0005886">
    <property type="term" value="C:plasma membrane"/>
    <property type="evidence" value="ECO:0007669"/>
    <property type="project" value="TreeGrafter"/>
</dbReference>
<feature type="region of interest" description="Disordered" evidence="7">
    <location>
        <begin position="3097"/>
        <end position="3121"/>
    </location>
</feature>
<feature type="compositionally biased region" description="Pro residues" evidence="7">
    <location>
        <begin position="1236"/>
        <end position="1252"/>
    </location>
</feature>
<evidence type="ECO:0000256" key="2">
    <source>
        <dbReference type="ARBA" id="ARBA00022450"/>
    </source>
</evidence>
<feature type="compositionally biased region" description="Low complexity" evidence="7">
    <location>
        <begin position="2303"/>
        <end position="2320"/>
    </location>
</feature>
<dbReference type="Pfam" id="PF00698">
    <property type="entry name" value="Acyl_transf_1"/>
    <property type="match status" value="1"/>
</dbReference>
<dbReference type="Gene3D" id="3.40.640.10">
    <property type="entry name" value="Type I PLP-dependent aspartate aminotransferase-like (Major domain)"/>
    <property type="match status" value="1"/>
</dbReference>
<dbReference type="InterPro" id="IPR024011">
    <property type="entry name" value="Biosynth_lucif-like_mOase_dom"/>
</dbReference>
<dbReference type="PROSITE" id="PS52004">
    <property type="entry name" value="KS3_2"/>
    <property type="match status" value="1"/>
</dbReference>
<dbReference type="GO" id="GO:0004497">
    <property type="term" value="F:monooxygenase activity"/>
    <property type="evidence" value="ECO:0007669"/>
    <property type="project" value="UniProtKB-KW"/>
</dbReference>
<keyword evidence="3" id="KW-0597">Phosphoprotein</keyword>
<evidence type="ECO:0000313" key="11">
    <source>
        <dbReference type="Proteomes" id="UP000198959"/>
    </source>
</evidence>
<dbReference type="InterPro" id="IPR000873">
    <property type="entry name" value="AMP-dep_synth/lig_dom"/>
</dbReference>
<name>A0A1C6S6T8_9ACTN</name>
<dbReference type="InterPro" id="IPR014030">
    <property type="entry name" value="Ketoacyl_synth_N"/>
</dbReference>
<dbReference type="NCBIfam" id="TIGR01733">
    <property type="entry name" value="AA-adenyl-dom"/>
    <property type="match status" value="1"/>
</dbReference>
<evidence type="ECO:0000256" key="5">
    <source>
        <dbReference type="ARBA" id="ARBA00022898"/>
    </source>
</evidence>
<dbReference type="InterPro" id="IPR014043">
    <property type="entry name" value="Acyl_transferase_dom"/>
</dbReference>
<evidence type="ECO:0000256" key="1">
    <source>
        <dbReference type="ARBA" id="ARBA00001957"/>
    </source>
</evidence>
<feature type="compositionally biased region" description="Low complexity" evidence="7">
    <location>
        <begin position="2592"/>
        <end position="2628"/>
    </location>
</feature>
<dbReference type="InterPro" id="IPR014031">
    <property type="entry name" value="Ketoacyl_synth_C"/>
</dbReference>
<dbReference type="PROSITE" id="PS00455">
    <property type="entry name" value="AMP_BINDING"/>
    <property type="match status" value="2"/>
</dbReference>
<dbReference type="GO" id="GO:0016705">
    <property type="term" value="F:oxidoreductase activity, acting on paired donors, with incorporation or reduction of molecular oxygen"/>
    <property type="evidence" value="ECO:0007669"/>
    <property type="project" value="InterPro"/>
</dbReference>
<dbReference type="InterPro" id="IPR009081">
    <property type="entry name" value="PP-bd_ACP"/>
</dbReference>
<dbReference type="InterPro" id="IPR023213">
    <property type="entry name" value="CAT-like_dom_sf"/>
</dbReference>
<dbReference type="Pfam" id="PF02801">
    <property type="entry name" value="Ketoacyl-synt_C"/>
    <property type="match status" value="1"/>
</dbReference>
<feature type="region of interest" description="Disordered" evidence="7">
    <location>
        <begin position="1286"/>
        <end position="1305"/>
    </location>
</feature>
<sequence>MTVDEVTRAFTDRAEITEVAVLDRADRDGRVRRVAYVVPAATVSPIRARRTAEAVALTLREPSTAPLTVAVVSGIPRAADGTPDAAALATLPVAGTVGAPVRPAPAPSDARRHLADLIELPSRWATTSAPVSPTSAPDSPPPDFLPPVGPPAIADAPALVTHPDDPTTLPEALLRTAERWPNRGLRVVEEDGTRLLPYPDLLVAARRTLTGLRAAGLTVGDPVILHMPSLLDHCVALWACLIGGLHAVAVAQAPGYTDRNATLDKLEHAWRGLDGPPVLSGDGTVAALASYADRHGLDGMRVLDVADCRDHPPAAELHRPKPGDVAMLQLSSGSTSRSKIIPMTHRGIVGYAHAARQVGRMRPGDEVLNWLPLDHVAGVVTMHIGPVVLGCGTTNVTTALVLADPLLWLDLLERHVIQHSWSPNFGYKLVSEALRTRPERRWDLRHVRSLVNAGEQCTVPVVRRFLADMRGFGIEPDTMLLAWGMAETSTVASYQPADDSAVQYVEVAADGIRVTLRDALGPGVTGFLSMGAPTPGTQLRITGPDGTTALPERHIGRLQLRSDRVTPGYLSNDEANRAAFPDGDWFDTGDLAYLTDGRLTITGRGKEVIIVNGVHYFCHDIEDVVGDVDGVAASFVAAVGAPDTEGTEQIVVLFVAEGDPDAALLTRIRRHLADRLQIATARLVPVPRDRFEKTTSGKIQRSSMRTRLLDGGYVAGERRADVLESGPDTVPDCLYRPDWSPRVMPADPPPGPVLVVTDRLGLAVALHDVLPDVVIVDEPAADDGSGPGRPAGDPSTLRDALAVPGRVPALVVFAPSYLPTPDPDDASAVDAAVEACGTGTLRLLRTLADAGWTGTVLTVSQGLYRIRGDESGCYPAALAASLGETFGVEHPEIRTWHLDLPGRHLPTDAAVLAAATGWRHRESVVAWRDVPLVRTLRRVEADDVARERTGPATADGPVVPAGTHWLVTGGLGGVSRAVLGRLATELDLHLLVVGRTPADQVSAGVADLAGGTGRVRYATADVTDGPALWAAVDAAERWWRAPLDGVLHLAGDYRQAPLTEIDPRRWRAEAAAKVDGSVQVARLLRHRPGSRLVAFSSLLALVPVVGTGGYAAGNAFLEALCAHLGADRPVQCVSWGMWRGVGMSADRAGVEQATRRHLRTLSATEGLALARVAVRLAPGQLFAGVDPDAARVRHLVRPVRPLEAVAAPAPDPVDAVGVSAPDPVDAFGTPALVAPEDPPAPESLPDPAPPGIPEHRPMPAGPPTTVAPVAPRPVVPPPAAAPLAAPVPVAPGPRPAGTGTPGRDPLTVARTVREVLRQALPAGFEERTAFHDVGLDSVRLLRLHTLLQQALDARFPQTALFTHGTPTALVAYLVDLLAGSASHTASAAGARVAGDGRIAIVGMALRFPGADTAAGYWRNLLAGQVDVRRFDRAELLAAGWPAALVDDETFVPVSGALADIESFDAEAFGIAPREAALTDPQQRLFLEVCQEALEHAGYAGTPRRVGVFAGSGMHLYSLRSYLLEQLSGTDPVDHLTALQVTIGNQADFLATRVAYRLGLTGPAMSVQTACSTSLVAVHLAARSLLAGESDLALAGAAAVHVPRVAGYRHAEGSILSRTGVCRSFDADADGTVGGNGVAAVLLKRLDDALADGDTVHAVILGSAVNNDGAAKTGYTAPTADGHAGVIRDALATAGVPAASIGYLETHGTGTRVGDPIEMAALRTVFADRDTPLPLGAVKANIGHLDTAAGMAGLIKATMAVRDGRIPPVANLRRPNPELGLADGPFELPTAVRPWPLPGPRRAGVSSLGVGGTNAHVILEEPPAAPAADSVPPAPVNLAPDAHLAPAVDHTPAVPAPAADPASGAPTVVPLTAQTPDALAALAERTADRLATDPPRPEDVLVTLGAGRQRRRHRLVTWAAGPGEAATALRNRPAEAGESGGFVTGSVPDGGPGPVVFACTGQGVNLRAAAAGLLAYDPAREVLESCAARYRQDWGTDLLAALRGAAHEWTTATVQPALFALQVAQARLLESVGVRPDVVIGQSAGEYAALCLAGALSVEDGLHLAAVRGELMQRGTPPGAALAVLADEAELAPLLRRAPEIDLTVTNGPRRHVVAGPPSAVRRFGRRLDEAGLRHRPLPIDRAFHSALLDPVLDDLTAHAATLDWRPLRIPLVTGLGGARLAPGTRPDAGHVRRQTRERSDFGAGVAGLVADGCTTFVELGPEALLTMLGRQWPQTRWIPVRRGRAEREAEVTAALAELFCRGVEVDWAALAPTGRRVPLPTYPFQRTRHWVSVPRPTPPVPSDHPVAGGPAMSPAATPASDPTALVLRRVRELTAAQLGADVDRVPEETPFFDLGADSLLMINLLRELETTFGIRVPMRELFEELDSPSRLTAAIVERAAPERLAALGAPAADVPPTSVDFPAAGHTASAVPATVGVAPAVPATVDAAATTPGSVPAVPGTPVAPAVVPPVPPLPAVPTVVPPDSGPAPLGIVPPSGGPVPLNAVPPAVPGLPLAGVPLTGDPATNELLRGQLALIGQFTDLMARQLSALAAVPSPSATASSVPAIPAGTSAPAATTVPGLAGPVVAGVPGPATPTATGAPQPATPAAVTPGAAGAAPTSTSALSTATEPAQVGPRPIRVGAGLGGGRLDPRQQAHFADLVRRYTERTPTSKALAQRHRRRLADTRAVVGFRRATKEMLYPLAARRARGAYLEDVDGNNYVDITMGFGALLFGHEPEFLTRAIAEHLDGGLRLGPRGPETGEAAELLCDLTGMDRVAFAATGTEANSAAFRLARAFTGRPLVVMFAGAYHGHIDPVLGRGVPDGDSWRTVPISAGIPDSATADVMVLPYDDPRSLAAIERAAGRIAAVVVEPVQSRYPDRQPAEFLRALRAACDRHGMVLLFDEMLTGLRPHVRGAQGVFGVYADLATYGKVLGGGYPIGAVAGRADIMDWVDGGFWQYGDDSAPPQDTTFFGGTYIQHPLSMVAARAVLTELRQRGPALQDGLNRRTERLAAAVNAFCAAEDFPLRVHRFGSMFRFASEVNLDLLFHHLVLAGVHVWEWRNFFLSDAHTDADADRIVDAVRSCLLDLRAGGFLPGAAPRSTTGPVPAPPPPWVPTSPPATPSVPAPVAGAPAAPVAVVPSATVAVPRPDAEGHATPATGGTRSGRVDVSLYFFGDYPQADVQDRYDAVLDAATFADTHGLYAVWLPERHFDSFGGIFPNPSVLAAAVAARTSRVRVNAGCVVLPLHDPIRVAEEWSVVDNLSRGRVGIGCASGWHARDFVLAPQTYGRHREAMYESLDQFRQLWRGEAVTRTAGNGEPVEVRLFPAPVQPMPPLFTAVVGNPDSYRRAAAAGLGVITNLMSQDVAQLARNIALYRATRTEHGLDPDAGRVVLLLHTYLGADGDRAREEAFGPFCDYLRSSLALFGQVTNSLGFSIDLESTTPEDLDYLLRRAYDRYTADRALIGSPEEARPLVERLTGLGVDEIGCFVDFGLSPNRMLAGLPGVDRLRMLLRGPAEPAADATAVPAATDPAAAPGSDKTAATATTGHPAGASTADATALTEAQREIWFAERVLPGRPTYTESQVVRLDGPLDVAALRAALTLVVRRHPALRSTVGEVDGEPRLVAQPPGPVDLPVHDAAGQDVATLAERLADEETRHVFDLAAGPLFAPRLVRVVDEVHLLVLRMHHLVIDTLSAQVLAREVAAGYRAALAGRPAELPAPPPWPIPTDEPSPELVDAQLAYWRDRLGSGRPGIGLPTDRPRPATPSGTGAVAGLVLDADLTRAVREVGRRYRATPFMVLLAGFATVLTGDGRQPDVLLGTPVAHRPAAAQDAVGLFVATLPLLLSVDSDATFGDVVRAARAALLDAHDHGDVPAGRVARALGVDPEPGRHPLFDVVIEYDNQPAFAFDLPGVRTTLLDVAVRRAPFDLTLFVTDLGDTLRCQLNYATELFDPGTARRVLDRLAAVLRTGTDQPDEPLTVPPVDGDRLEPGTGPSSGDRPDLDAGPRGEDPVPAGANGHRRPAAPTGASTTDLPWQDGGPPAAGADAPLPALLRPDRATVFDPDGRLTGPELSRRAASVTAALRATGVGPGDLVGVHLPRSADAVAAMLGVLGAGAAYVPLAPEQPTARLADIVDQGALRAVVSRSTLPPLPGAAATLHLDRLTVDDPGDHGGGHPVTVGLDDPAYVLFTSGSTGRPKGCVIPHRAISNTVAWYTRDLDITAHDRLSWFCSPGFDASCIEVWPALRGGATLHVVPDDVRLDPERLRDWLVDTAITVAFFPTPVGELLLDLDWSDGPRPALRHLVVGGDRLRRGAPPEASFTLTNVYGPTEATVVSTWVHLDGSAPADELPSIGQPVPGTWIRVLDDDGRPTPVGVPGEAYLGGRQLGRGYLGLPEETAARFLHHPEYGPVFRTGDVLRWRPDGQLEFLRRADAQVQIRGFRVEPGEAEHHLRRLDGVRDAAVRGWRDPEGGHYLAGYVVPDRAGVDPADLARRLTAHLPDYLVPTAWTLLPELPTTDSGKIDRAALPEPDRTAVAWAGDGTPPTDDLEHRLHDLWCAELGLPALGVETTFFALGGTSLTAMRLLNRVRAETGGSIEVLDFLREPTVRGMARRLREAWPESVDADRPGRIRGTL</sequence>
<dbReference type="SUPFAM" id="SSF47336">
    <property type="entry name" value="ACP-like"/>
    <property type="match status" value="3"/>
</dbReference>
<feature type="region of interest" description="Disordered" evidence="7">
    <location>
        <begin position="2592"/>
        <end position="2649"/>
    </location>
</feature>
<dbReference type="InterPro" id="IPR036661">
    <property type="entry name" value="Luciferase-like_sf"/>
</dbReference>
<dbReference type="GO" id="GO:0008483">
    <property type="term" value="F:transaminase activity"/>
    <property type="evidence" value="ECO:0007669"/>
    <property type="project" value="InterPro"/>
</dbReference>
<keyword evidence="11" id="KW-1185">Reference proteome</keyword>
<dbReference type="Pfam" id="PF08659">
    <property type="entry name" value="KR"/>
    <property type="match status" value="1"/>
</dbReference>
<dbReference type="InterPro" id="IPR020806">
    <property type="entry name" value="PKS_PP-bd"/>
</dbReference>
<dbReference type="EMBL" id="FMHW01000002">
    <property type="protein sequence ID" value="SCL25162.1"/>
    <property type="molecule type" value="Genomic_DNA"/>
</dbReference>
<dbReference type="SUPFAM" id="SSF52151">
    <property type="entry name" value="FabD/lysophospholipase-like"/>
    <property type="match status" value="1"/>
</dbReference>
<dbReference type="InterPro" id="IPR042099">
    <property type="entry name" value="ANL_N_sf"/>
</dbReference>
<dbReference type="PROSITE" id="PS00606">
    <property type="entry name" value="KS3_1"/>
    <property type="match status" value="1"/>
</dbReference>
<dbReference type="SUPFAM" id="SSF55048">
    <property type="entry name" value="Probable ACP-binding domain of malonyl-CoA ACP transacylase"/>
    <property type="match status" value="1"/>
</dbReference>
<evidence type="ECO:0000259" key="9">
    <source>
        <dbReference type="PROSITE" id="PS52004"/>
    </source>
</evidence>
<keyword evidence="10" id="KW-0560">Oxidoreductase</keyword>
<evidence type="ECO:0000256" key="6">
    <source>
        <dbReference type="ARBA" id="ARBA00029443"/>
    </source>
</evidence>
<dbReference type="InterPro" id="IPR015421">
    <property type="entry name" value="PyrdxlP-dep_Trfase_major"/>
</dbReference>
<dbReference type="Gene3D" id="3.30.300.30">
    <property type="match status" value="2"/>
</dbReference>
<dbReference type="InterPro" id="IPR011251">
    <property type="entry name" value="Luciferase-like_dom"/>
</dbReference>
<dbReference type="Gene3D" id="3.40.50.12780">
    <property type="entry name" value="N-terminal domain of ligase-like"/>
    <property type="match status" value="2"/>
</dbReference>
<keyword evidence="2" id="KW-0596">Phosphopantetheine</keyword>
<dbReference type="Gene3D" id="3.30.559.30">
    <property type="entry name" value="Nonribosomal peptide synthetase, condensation domain"/>
    <property type="match status" value="1"/>
</dbReference>
<dbReference type="Pfam" id="PF13193">
    <property type="entry name" value="AMP-binding_C"/>
    <property type="match status" value="1"/>
</dbReference>
<protein>
    <submittedName>
        <fullName evidence="10">Amino acid adenylation domain-containing protein/natural product biosynthesis luciferase-like monooxygenase domain-containing protein</fullName>
    </submittedName>
</protein>
<feature type="region of interest" description="Disordered" evidence="7">
    <location>
        <begin position="1228"/>
        <end position="1273"/>
    </location>
</feature>
<dbReference type="GO" id="GO:0071770">
    <property type="term" value="P:DIM/DIP cell wall layer assembly"/>
    <property type="evidence" value="ECO:0007669"/>
    <property type="project" value="TreeGrafter"/>
</dbReference>
<feature type="region of interest" description="Disordered" evidence="7">
    <location>
        <begin position="2293"/>
        <end position="2320"/>
    </location>
</feature>
<dbReference type="CDD" id="cd05274">
    <property type="entry name" value="KR_FAS_SDR_x"/>
    <property type="match status" value="1"/>
</dbReference>
<dbReference type="InterPro" id="IPR001242">
    <property type="entry name" value="Condensation_dom"/>
</dbReference>
<dbReference type="PROSITE" id="PS50075">
    <property type="entry name" value="CARRIER"/>
    <property type="match status" value="3"/>
</dbReference>
<feature type="compositionally biased region" description="Low complexity" evidence="7">
    <location>
        <begin position="4037"/>
        <end position="4047"/>
    </location>
</feature>
<dbReference type="GO" id="GO:0030170">
    <property type="term" value="F:pyridoxal phosphate binding"/>
    <property type="evidence" value="ECO:0007669"/>
    <property type="project" value="InterPro"/>
</dbReference>
<dbReference type="GO" id="GO:0031177">
    <property type="term" value="F:phosphopantetheine binding"/>
    <property type="evidence" value="ECO:0007669"/>
    <property type="project" value="InterPro"/>
</dbReference>
<dbReference type="InterPro" id="IPR036291">
    <property type="entry name" value="NAD(P)-bd_dom_sf"/>
</dbReference>
<dbReference type="InterPro" id="IPR020845">
    <property type="entry name" value="AMP-binding_CS"/>
</dbReference>
<evidence type="ECO:0000256" key="4">
    <source>
        <dbReference type="ARBA" id="ARBA00022679"/>
    </source>
</evidence>
<dbReference type="InterPro" id="IPR016035">
    <property type="entry name" value="Acyl_Trfase/lysoPLipase"/>
</dbReference>
<dbReference type="Gene3D" id="1.10.1200.10">
    <property type="entry name" value="ACP-like"/>
    <property type="match status" value="3"/>
</dbReference>
<dbReference type="NCBIfam" id="TIGR04020">
    <property type="entry name" value="seco_metab_LLM"/>
    <property type="match status" value="1"/>
</dbReference>
<evidence type="ECO:0000259" key="8">
    <source>
        <dbReference type="PROSITE" id="PS50075"/>
    </source>
</evidence>
<feature type="compositionally biased region" description="Pro residues" evidence="7">
    <location>
        <begin position="3106"/>
        <end position="3121"/>
    </location>
</feature>
<dbReference type="OrthoDB" id="5478077at2"/>
<reference evidence="11" key="1">
    <citation type="submission" date="2016-06" db="EMBL/GenBank/DDBJ databases">
        <authorList>
            <person name="Varghese N."/>
            <person name="Submissions Spin"/>
        </authorList>
    </citation>
    <scope>NUCLEOTIDE SEQUENCE [LARGE SCALE GENOMIC DNA]</scope>
    <source>
        <strain evidence="11">DSM 43817</strain>
    </source>
</reference>
<dbReference type="SMART" id="SM00825">
    <property type="entry name" value="PKS_KS"/>
    <property type="match status" value="1"/>
</dbReference>
<evidence type="ECO:0000256" key="3">
    <source>
        <dbReference type="ARBA" id="ARBA00022553"/>
    </source>
</evidence>
<dbReference type="PANTHER" id="PTHR43775:SF37">
    <property type="entry name" value="SI:DKEY-61P9.11"/>
    <property type="match status" value="1"/>
</dbReference>
<dbReference type="GO" id="GO:0005737">
    <property type="term" value="C:cytoplasm"/>
    <property type="evidence" value="ECO:0007669"/>
    <property type="project" value="TreeGrafter"/>
</dbReference>
<dbReference type="SUPFAM" id="SSF53383">
    <property type="entry name" value="PLP-dependent transferases"/>
    <property type="match status" value="1"/>
</dbReference>
<comment type="cofactor">
    <cofactor evidence="1">
        <name>pantetheine 4'-phosphate</name>
        <dbReference type="ChEBI" id="CHEBI:47942"/>
    </cofactor>
</comment>
<keyword evidence="4" id="KW-0808">Transferase</keyword>
<feature type="domain" description="Carrier" evidence="8">
    <location>
        <begin position="1302"/>
        <end position="1377"/>
    </location>
</feature>
<dbReference type="SMART" id="SM00827">
    <property type="entry name" value="PKS_AT"/>
    <property type="match status" value="1"/>
</dbReference>
<accession>A0A1C6S6T8</accession>
<dbReference type="InterPro" id="IPR006162">
    <property type="entry name" value="Ppantetheine_attach_site"/>
</dbReference>
<evidence type="ECO:0000313" key="10">
    <source>
        <dbReference type="EMBL" id="SCL25162.1"/>
    </source>
</evidence>
<dbReference type="InterPro" id="IPR057326">
    <property type="entry name" value="KR_dom"/>
</dbReference>
<dbReference type="PANTHER" id="PTHR43775">
    <property type="entry name" value="FATTY ACID SYNTHASE"/>
    <property type="match status" value="1"/>
</dbReference>
<gene>
    <name evidence="10" type="ORF">GA0074692_1907</name>
</gene>
<feature type="domain" description="Ketosynthase family 3 (KS3)" evidence="9">
    <location>
        <begin position="1395"/>
        <end position="1820"/>
    </location>
</feature>
<dbReference type="Pfam" id="PF00668">
    <property type="entry name" value="Condensation"/>
    <property type="match status" value="1"/>
</dbReference>
<feature type="domain" description="Carrier" evidence="8">
    <location>
        <begin position="4542"/>
        <end position="4617"/>
    </location>
</feature>
<dbReference type="InterPro" id="IPR045851">
    <property type="entry name" value="AMP-bd_C_sf"/>
</dbReference>
<dbReference type="SUPFAM" id="SSF53901">
    <property type="entry name" value="Thiolase-like"/>
    <property type="match status" value="1"/>
</dbReference>
<comment type="similarity">
    <text evidence="6">In the C-terminal section; belongs to the NRP synthetase family.</text>
</comment>
<dbReference type="Proteomes" id="UP000198959">
    <property type="component" value="Unassembled WGS sequence"/>
</dbReference>
<feature type="region of interest" description="Disordered" evidence="7">
    <location>
        <begin position="3968"/>
        <end position="4047"/>
    </location>
</feature>
<dbReference type="Pfam" id="PF00296">
    <property type="entry name" value="Bac_luciferase"/>
    <property type="match status" value="1"/>
</dbReference>
<dbReference type="Gene3D" id="3.20.20.30">
    <property type="entry name" value="Luciferase-like domain"/>
    <property type="match status" value="1"/>
</dbReference>
<dbReference type="InterPro" id="IPR013968">
    <property type="entry name" value="PKS_KR"/>
</dbReference>
<dbReference type="Gene3D" id="3.90.1150.10">
    <property type="entry name" value="Aspartate Aminotransferase, domain 1"/>
    <property type="match status" value="1"/>
</dbReference>
<dbReference type="InterPro" id="IPR032821">
    <property type="entry name" value="PKS_assoc"/>
</dbReference>
<dbReference type="InterPro" id="IPR001227">
    <property type="entry name" value="Ac_transferase_dom_sf"/>
</dbReference>
<keyword evidence="5" id="KW-0663">Pyridoxal phosphate</keyword>
<dbReference type="InterPro" id="IPR020841">
    <property type="entry name" value="PKS_Beta-ketoAc_synthase_dom"/>
</dbReference>
<feature type="compositionally biased region" description="Basic and acidic residues" evidence="7">
    <location>
        <begin position="3998"/>
        <end position="4010"/>
    </location>
</feature>
<dbReference type="SMART" id="SM00823">
    <property type="entry name" value="PKS_PP"/>
    <property type="match status" value="3"/>
</dbReference>
<dbReference type="InterPro" id="IPR005814">
    <property type="entry name" value="Aminotrans_3"/>
</dbReference>
<dbReference type="Gene3D" id="3.30.70.3290">
    <property type="match status" value="1"/>
</dbReference>
<proteinExistence type="inferred from homology"/>